<proteinExistence type="predicted"/>
<dbReference type="PANTHER" id="PTHR47373">
    <property type="entry name" value="CYSTEINE PROTEINASE INHIBITOR 2"/>
    <property type="match status" value="1"/>
</dbReference>
<feature type="chain" id="PRO_5042859005" description="Cystatin domain-containing protein" evidence="3">
    <location>
        <begin position="35"/>
        <end position="140"/>
    </location>
</feature>
<dbReference type="PROSITE" id="PS00287">
    <property type="entry name" value="CYSTATIN"/>
    <property type="match status" value="1"/>
</dbReference>
<comment type="caution">
    <text evidence="5">The sequence shown here is derived from an EMBL/GenBank/DDBJ whole genome shotgun (WGS) entry which is preliminary data.</text>
</comment>
<dbReference type="GO" id="GO:0004869">
    <property type="term" value="F:cysteine-type endopeptidase inhibitor activity"/>
    <property type="evidence" value="ECO:0007669"/>
    <property type="project" value="UniProtKB-KW"/>
</dbReference>
<organism evidence="5 6">
    <name type="scientific">Trapa natans</name>
    <name type="common">Water chestnut</name>
    <dbReference type="NCBI Taxonomy" id="22666"/>
    <lineage>
        <taxon>Eukaryota</taxon>
        <taxon>Viridiplantae</taxon>
        <taxon>Streptophyta</taxon>
        <taxon>Embryophyta</taxon>
        <taxon>Tracheophyta</taxon>
        <taxon>Spermatophyta</taxon>
        <taxon>Magnoliopsida</taxon>
        <taxon>eudicotyledons</taxon>
        <taxon>Gunneridae</taxon>
        <taxon>Pentapetalae</taxon>
        <taxon>rosids</taxon>
        <taxon>malvids</taxon>
        <taxon>Myrtales</taxon>
        <taxon>Lythraceae</taxon>
        <taxon>Trapa</taxon>
    </lineage>
</organism>
<sequence>MASSYPRSNSSSGRSIGTVTVLLSILLLISTASGFRGRVGGRMEVKDVKSNEQVQELGRFSVEEYNRMRRHSGHENGQVTFYEVVAAETQVVAGIKYYLEIEGRLHGITRVFDSVVVVKPWLQSKQLLHFCPSKTRYCRV</sequence>
<evidence type="ECO:0000256" key="2">
    <source>
        <dbReference type="ARBA" id="ARBA00022704"/>
    </source>
</evidence>
<feature type="signal peptide" evidence="3">
    <location>
        <begin position="1"/>
        <end position="34"/>
    </location>
</feature>
<name>A0AAN7KM64_TRANT</name>
<evidence type="ECO:0000256" key="3">
    <source>
        <dbReference type="SAM" id="SignalP"/>
    </source>
</evidence>
<evidence type="ECO:0000313" key="5">
    <source>
        <dbReference type="EMBL" id="KAK4765592.1"/>
    </source>
</evidence>
<evidence type="ECO:0000259" key="4">
    <source>
        <dbReference type="SMART" id="SM00043"/>
    </source>
</evidence>
<dbReference type="InterPro" id="IPR046350">
    <property type="entry name" value="Cystatin_sf"/>
</dbReference>
<reference evidence="5 6" key="1">
    <citation type="journal article" date="2023" name="Hortic Res">
        <title>Pangenome of water caltrop reveals structural variations and asymmetric subgenome divergence after allopolyploidization.</title>
        <authorList>
            <person name="Zhang X."/>
            <person name="Chen Y."/>
            <person name="Wang L."/>
            <person name="Yuan Y."/>
            <person name="Fang M."/>
            <person name="Shi L."/>
            <person name="Lu R."/>
            <person name="Comes H.P."/>
            <person name="Ma Y."/>
            <person name="Chen Y."/>
            <person name="Huang G."/>
            <person name="Zhou Y."/>
            <person name="Zheng Z."/>
            <person name="Qiu Y."/>
        </authorList>
    </citation>
    <scope>NUCLEOTIDE SEQUENCE [LARGE SCALE GENOMIC DNA]</scope>
    <source>
        <strain evidence="5">F231</strain>
    </source>
</reference>
<dbReference type="Proteomes" id="UP001346149">
    <property type="component" value="Unassembled WGS sequence"/>
</dbReference>
<dbReference type="InterPro" id="IPR000010">
    <property type="entry name" value="Cystatin_dom"/>
</dbReference>
<keyword evidence="3" id="KW-0732">Signal</keyword>
<protein>
    <recommendedName>
        <fullName evidence="4">Cystatin domain-containing protein</fullName>
    </recommendedName>
</protein>
<dbReference type="EMBL" id="JAXQNO010000023">
    <property type="protein sequence ID" value="KAK4765592.1"/>
    <property type="molecule type" value="Genomic_DNA"/>
</dbReference>
<feature type="domain" description="Cystatin" evidence="4">
    <location>
        <begin position="37"/>
        <end position="133"/>
    </location>
</feature>
<dbReference type="SMART" id="SM00043">
    <property type="entry name" value="CY"/>
    <property type="match status" value="1"/>
</dbReference>
<dbReference type="InterPro" id="IPR018073">
    <property type="entry name" value="Prot_inh_cystat_CS"/>
</dbReference>
<dbReference type="SUPFAM" id="SSF54403">
    <property type="entry name" value="Cystatin/monellin"/>
    <property type="match status" value="1"/>
</dbReference>
<keyword evidence="2" id="KW-0789">Thiol protease inhibitor</keyword>
<dbReference type="Gene3D" id="3.10.450.10">
    <property type="match status" value="1"/>
</dbReference>
<dbReference type="PANTHER" id="PTHR47373:SF1">
    <property type="entry name" value="CYSTEINE PROTEINASE INHIBITOR 2"/>
    <property type="match status" value="1"/>
</dbReference>
<keyword evidence="1" id="KW-0646">Protease inhibitor</keyword>
<dbReference type="Pfam" id="PF16845">
    <property type="entry name" value="SQAPI"/>
    <property type="match status" value="1"/>
</dbReference>
<keyword evidence="6" id="KW-1185">Reference proteome</keyword>
<dbReference type="AlphaFoldDB" id="A0AAN7KM64"/>
<dbReference type="CDD" id="cd00042">
    <property type="entry name" value="CY"/>
    <property type="match status" value="1"/>
</dbReference>
<evidence type="ECO:0000256" key="1">
    <source>
        <dbReference type="ARBA" id="ARBA00022690"/>
    </source>
</evidence>
<accession>A0AAN7KM64</accession>
<gene>
    <name evidence="5" type="ORF">SAY86_026682</name>
</gene>
<evidence type="ECO:0000313" key="6">
    <source>
        <dbReference type="Proteomes" id="UP001346149"/>
    </source>
</evidence>